<evidence type="ECO:0000313" key="1">
    <source>
        <dbReference type="EMBL" id="GMH75070.1"/>
    </source>
</evidence>
<name>A0A9W7AW99_9STRA</name>
<protein>
    <recommendedName>
        <fullName evidence="3">Tudor domain-containing protein</fullName>
    </recommendedName>
</protein>
<reference evidence="2" key="1">
    <citation type="journal article" date="2023" name="Commun. Biol.">
        <title>Genome analysis of Parmales, the sister group of diatoms, reveals the evolutionary specialization of diatoms from phago-mixotrophs to photoautotrophs.</title>
        <authorList>
            <person name="Ban H."/>
            <person name="Sato S."/>
            <person name="Yoshikawa S."/>
            <person name="Yamada K."/>
            <person name="Nakamura Y."/>
            <person name="Ichinomiya M."/>
            <person name="Sato N."/>
            <person name="Blanc-Mathieu R."/>
            <person name="Endo H."/>
            <person name="Kuwata A."/>
            <person name="Ogata H."/>
        </authorList>
    </citation>
    <scope>NUCLEOTIDE SEQUENCE [LARGE SCALE GENOMIC DNA]</scope>
</reference>
<dbReference type="AlphaFoldDB" id="A0A9W7AW99"/>
<sequence length="357" mass="39766">MSAGHDHSLAIDLNLPYTSNNIKKDKILKVGSGNGSALPKFTPLTSGTKLATKEELNALDTILQLRKDNIAERGDKQSTVDLEFVIKEGKVVPDQVKATKARRGGNNIKKTKASESRLYSIADFKVGEVVEVKYDADMKWHQATILTKLGTGQVRINFTGYNEEAVVDPNTHMRKLPLIEGWIELTDEASGATVDIAKYSAAASQYSGIAAYDQGRIDRHYWNATATKSAVSEKEEKERERKRFTMNAQMSKEEKNVLTTRRRSFGDSNAYNMKKDVTQNQFQRRASFSKAAATVLASSALPDDVEIARYRKAERKDRFIKAANTIGLGSMKNTSFYKAPKVKEKAVTARPVYSLKK</sequence>
<evidence type="ECO:0008006" key="3">
    <source>
        <dbReference type="Google" id="ProtNLM"/>
    </source>
</evidence>
<accession>A0A9W7AW99</accession>
<comment type="caution">
    <text evidence="1">The sequence shown here is derived from an EMBL/GenBank/DDBJ whole genome shotgun (WGS) entry which is preliminary data.</text>
</comment>
<organism evidence="1 2">
    <name type="scientific">Triparma laevis f. inornata</name>
    <dbReference type="NCBI Taxonomy" id="1714386"/>
    <lineage>
        <taxon>Eukaryota</taxon>
        <taxon>Sar</taxon>
        <taxon>Stramenopiles</taxon>
        <taxon>Ochrophyta</taxon>
        <taxon>Bolidophyceae</taxon>
        <taxon>Parmales</taxon>
        <taxon>Triparmaceae</taxon>
        <taxon>Triparma</taxon>
    </lineage>
</organism>
<dbReference type="Gene3D" id="2.30.30.140">
    <property type="match status" value="1"/>
</dbReference>
<evidence type="ECO:0000313" key="2">
    <source>
        <dbReference type="Proteomes" id="UP001162640"/>
    </source>
</evidence>
<gene>
    <name evidence="1" type="ORF">TL16_g06639</name>
</gene>
<dbReference type="EMBL" id="BLQM01000203">
    <property type="protein sequence ID" value="GMH75070.1"/>
    <property type="molecule type" value="Genomic_DNA"/>
</dbReference>
<dbReference type="SUPFAM" id="SSF63748">
    <property type="entry name" value="Tudor/PWWP/MBT"/>
    <property type="match status" value="1"/>
</dbReference>
<proteinExistence type="predicted"/>
<dbReference type="Proteomes" id="UP001162640">
    <property type="component" value="Unassembled WGS sequence"/>
</dbReference>